<dbReference type="InterPro" id="IPR036388">
    <property type="entry name" value="WH-like_DNA-bd_sf"/>
</dbReference>
<reference evidence="3" key="1">
    <citation type="submission" date="2016-10" db="EMBL/GenBank/DDBJ databases">
        <authorList>
            <person name="Varghese N."/>
            <person name="Submissions S."/>
        </authorList>
    </citation>
    <scope>NUCLEOTIDE SEQUENCE [LARGE SCALE GENOMIC DNA]</scope>
    <source>
        <strain evidence="3">DSM 46136</strain>
    </source>
</reference>
<evidence type="ECO:0000313" key="3">
    <source>
        <dbReference type="Proteomes" id="UP000199546"/>
    </source>
</evidence>
<dbReference type="Pfam" id="PF03704">
    <property type="entry name" value="BTAD"/>
    <property type="match status" value="1"/>
</dbReference>
<keyword evidence="3" id="KW-1185">Reference proteome</keyword>
<dbReference type="STRING" id="1296565.SAMN05660657_03571"/>
<accession>A0A1I7BHA9</accession>
<dbReference type="OrthoDB" id="5509004at2"/>
<dbReference type="Gene3D" id="1.10.10.10">
    <property type="entry name" value="Winged helix-like DNA-binding domain superfamily/Winged helix DNA-binding domain"/>
    <property type="match status" value="1"/>
</dbReference>
<gene>
    <name evidence="2" type="ORF">SAMN05660657_03571</name>
</gene>
<dbReference type="InterPro" id="IPR011990">
    <property type="entry name" value="TPR-like_helical_dom_sf"/>
</dbReference>
<proteinExistence type="predicted"/>
<dbReference type="InterPro" id="IPR005158">
    <property type="entry name" value="BTAD"/>
</dbReference>
<dbReference type="Gene3D" id="1.25.40.10">
    <property type="entry name" value="Tetratricopeptide repeat domain"/>
    <property type="match status" value="1"/>
</dbReference>
<dbReference type="InterPro" id="IPR051677">
    <property type="entry name" value="AfsR-DnrI-RedD_regulator"/>
</dbReference>
<evidence type="ECO:0000313" key="2">
    <source>
        <dbReference type="EMBL" id="SFT86558.1"/>
    </source>
</evidence>
<dbReference type="AlphaFoldDB" id="A0A1I7BHA9"/>
<dbReference type="EMBL" id="FPBA01000014">
    <property type="protein sequence ID" value="SFT86558.1"/>
    <property type="molecule type" value="Genomic_DNA"/>
</dbReference>
<organism evidence="2 3">
    <name type="scientific">Geodermatophilus amargosae</name>
    <dbReference type="NCBI Taxonomy" id="1296565"/>
    <lineage>
        <taxon>Bacteria</taxon>
        <taxon>Bacillati</taxon>
        <taxon>Actinomycetota</taxon>
        <taxon>Actinomycetes</taxon>
        <taxon>Geodermatophilales</taxon>
        <taxon>Geodermatophilaceae</taxon>
        <taxon>Geodermatophilus</taxon>
    </lineage>
</organism>
<keyword evidence="2" id="KW-0238">DNA-binding</keyword>
<name>A0A1I7BHA9_9ACTN</name>
<evidence type="ECO:0000259" key="1">
    <source>
        <dbReference type="SMART" id="SM01043"/>
    </source>
</evidence>
<dbReference type="PANTHER" id="PTHR35807">
    <property type="entry name" value="TRANSCRIPTIONAL REGULATOR REDD-RELATED"/>
    <property type="match status" value="1"/>
</dbReference>
<dbReference type="GO" id="GO:0003677">
    <property type="term" value="F:DNA binding"/>
    <property type="evidence" value="ECO:0007669"/>
    <property type="project" value="UniProtKB-KW"/>
</dbReference>
<feature type="domain" description="Bacterial transcriptional activator" evidence="1">
    <location>
        <begin position="119"/>
        <end position="244"/>
    </location>
</feature>
<protein>
    <submittedName>
        <fullName evidence="2">DNA-binding transcriptional activator of the SARP family</fullName>
    </submittedName>
</protein>
<dbReference type="SUPFAM" id="SSF48452">
    <property type="entry name" value="TPR-like"/>
    <property type="match status" value="1"/>
</dbReference>
<sequence length="274" mass="29941">MDQTLLTSAQSGSRVTLLDGFSVRAGRAAGQPVPEELPRSVQRVVAHVCLAGRPARAAVSGDLWPDVPEDRAQASLRSALWRLRRSAPELVDASHDTLRLAVGVRIDVHEMTTWAELVCDPRTEADRVSLPRPDLLGDLLPGWYDDWVLLERDRLHQLRLHALETVATRLCTAGRHAEALQAAHLAIRAEPLRESAHRTVVRIHLAEGNLAEAMRAHATFRDLLLRELGVPPTLQMQELVSRWQVPATAGAPGTTRVARPRPVAAAATAGALRA</sequence>
<dbReference type="SMART" id="SM01043">
    <property type="entry name" value="BTAD"/>
    <property type="match status" value="1"/>
</dbReference>
<dbReference type="Proteomes" id="UP000199546">
    <property type="component" value="Unassembled WGS sequence"/>
</dbReference>